<evidence type="ECO:0000256" key="1">
    <source>
        <dbReference type="ARBA" id="ARBA00009995"/>
    </source>
</evidence>
<dbReference type="InterPro" id="IPR002213">
    <property type="entry name" value="UDP_glucos_trans"/>
</dbReference>
<evidence type="ECO:0000313" key="6">
    <source>
        <dbReference type="Proteomes" id="UP001652623"/>
    </source>
</evidence>
<dbReference type="PANTHER" id="PTHR48044">
    <property type="entry name" value="GLYCOSYLTRANSFERASE"/>
    <property type="match status" value="1"/>
</dbReference>
<sequence>MATVDHNRGIGKTSVIVVIVPFPLHSHSNQLLQLSVLISSYNIPVHYAGSAFHNSQVRARASNALNFSEIHFHDFPIPPFIQDPTKIPTEKLFLPYFHAVKQLREPVVDLLHDLSTKAEGIIVIHDSMTSSAVRDVSSIKNAESYIFRAITAFSIFCFVSLNLGNKFLQIPKEAEIVNSDNPIEIPSTEGDFSVETANFIAHQKQFMKSSAGDLYNGCRLIDGVFLDHLVKIQKNNQKVWSVGPLHQYAKTENGIGNSINGRDKCLEWLDKQEPDSVLYISFGTTIYMADHDRQLKELATGLELSETKFIWVFRSDADYDKKEEILPQGFEERVKGVGMVVRDWAPQLEILDHPSTGGFLSHCGWNSTLESISYGVPVAAWPIAVDQPMNALFITEVLKTGVNIKEWARRDQVVSSSEISKAVRRLMGSEEGDKLRKRAKELGAKVRSATDDGGVSRLECDSFIAHITR</sequence>
<comment type="similarity">
    <text evidence="1 3">Belongs to the UDP-glycosyltransferase family.</text>
</comment>
<organism evidence="6 7">
    <name type="scientific">Ziziphus jujuba</name>
    <name type="common">Chinese jujube</name>
    <name type="synonym">Ziziphus sativa</name>
    <dbReference type="NCBI Taxonomy" id="326968"/>
    <lineage>
        <taxon>Eukaryota</taxon>
        <taxon>Viridiplantae</taxon>
        <taxon>Streptophyta</taxon>
        <taxon>Embryophyta</taxon>
        <taxon>Tracheophyta</taxon>
        <taxon>Spermatophyta</taxon>
        <taxon>Magnoliopsida</taxon>
        <taxon>eudicotyledons</taxon>
        <taxon>Gunneridae</taxon>
        <taxon>Pentapetalae</taxon>
        <taxon>rosids</taxon>
        <taxon>fabids</taxon>
        <taxon>Rosales</taxon>
        <taxon>Rhamnaceae</taxon>
        <taxon>Paliureae</taxon>
        <taxon>Ziziphus</taxon>
    </lineage>
</organism>
<dbReference type="PANTHER" id="PTHR48044:SF48">
    <property type="entry name" value="GLYCOSYLTRANSFERASE"/>
    <property type="match status" value="1"/>
</dbReference>
<keyword evidence="3" id="KW-0328">Glycosyltransferase</keyword>
<dbReference type="Pfam" id="PF00201">
    <property type="entry name" value="UDPGT"/>
    <property type="match status" value="1"/>
</dbReference>
<name>A0ABM3IE38_ZIZJJ</name>
<dbReference type="InterPro" id="IPR058980">
    <property type="entry name" value="Glyco_transf_N"/>
</dbReference>
<accession>A0ABM3IE38</accession>
<dbReference type="Proteomes" id="UP001652623">
    <property type="component" value="Chromosome 8"/>
</dbReference>
<keyword evidence="2 3" id="KW-0808">Transferase</keyword>
<evidence type="ECO:0000256" key="3">
    <source>
        <dbReference type="RuleBase" id="RU003718"/>
    </source>
</evidence>
<dbReference type="Pfam" id="PF26168">
    <property type="entry name" value="Glyco_transf_N"/>
    <property type="match status" value="1"/>
</dbReference>
<evidence type="ECO:0000256" key="4">
    <source>
        <dbReference type="RuleBase" id="RU362057"/>
    </source>
</evidence>
<feature type="domain" description="Glycosyltransferase N-terminal" evidence="5">
    <location>
        <begin position="14"/>
        <end position="246"/>
    </location>
</feature>
<protein>
    <recommendedName>
        <fullName evidence="4">Glycosyltransferase</fullName>
        <ecNumber evidence="4">2.4.1.-</ecNumber>
    </recommendedName>
</protein>
<evidence type="ECO:0000259" key="5">
    <source>
        <dbReference type="Pfam" id="PF26168"/>
    </source>
</evidence>
<dbReference type="CDD" id="cd03784">
    <property type="entry name" value="GT1_Gtf-like"/>
    <property type="match status" value="1"/>
</dbReference>
<dbReference type="EC" id="2.4.1.-" evidence="4"/>
<dbReference type="GeneID" id="107413439"/>
<keyword evidence="6" id="KW-1185">Reference proteome</keyword>
<dbReference type="InterPro" id="IPR035595">
    <property type="entry name" value="UDP_glycos_trans_CS"/>
</dbReference>
<evidence type="ECO:0000256" key="2">
    <source>
        <dbReference type="ARBA" id="ARBA00022679"/>
    </source>
</evidence>
<evidence type="ECO:0000313" key="7">
    <source>
        <dbReference type="RefSeq" id="XP_048326497.2"/>
    </source>
</evidence>
<gene>
    <name evidence="7" type="primary">LOC107413439</name>
</gene>
<dbReference type="Gene3D" id="3.40.50.2000">
    <property type="entry name" value="Glycogen Phosphorylase B"/>
    <property type="match status" value="2"/>
</dbReference>
<proteinExistence type="inferred from homology"/>
<dbReference type="SUPFAM" id="SSF53756">
    <property type="entry name" value="UDP-Glycosyltransferase/glycogen phosphorylase"/>
    <property type="match status" value="1"/>
</dbReference>
<dbReference type="RefSeq" id="XP_048326497.2">
    <property type="nucleotide sequence ID" value="XM_048470540.2"/>
</dbReference>
<dbReference type="PROSITE" id="PS00375">
    <property type="entry name" value="UDPGT"/>
    <property type="match status" value="1"/>
</dbReference>
<reference evidence="7" key="1">
    <citation type="submission" date="2025-08" db="UniProtKB">
        <authorList>
            <consortium name="RefSeq"/>
        </authorList>
    </citation>
    <scope>IDENTIFICATION</scope>
    <source>
        <tissue evidence="7">Seedling</tissue>
    </source>
</reference>